<sequence>MLDCEFECRSAAVDRYAAAPAIRLRMAVSETTGVTVHTAALRCQVRIEPHRRDYTAGESELLAYLFGDPSRWGETLQPMQLATVATVLPGFTGGAEFEVVLPCSYDLEVAAGKYLHTLATGEIPLLLLFSGTVFTRGGGGLQIQPVPWHCETTFRLPVRIWREVMDHFFPGSGWLRLRRETLDALLRYKAVQAIPTWDEALNRLVAEAEGASR</sequence>
<dbReference type="Pfam" id="PF19562">
    <property type="entry name" value="DUF6084"/>
    <property type="match status" value="1"/>
</dbReference>
<protein>
    <submittedName>
        <fullName evidence="1">Uncharacterized protein</fullName>
    </submittedName>
</protein>
<organism evidence="1 2">
    <name type="scientific">Natronosporangium hydrolyticum</name>
    <dbReference type="NCBI Taxonomy" id="2811111"/>
    <lineage>
        <taxon>Bacteria</taxon>
        <taxon>Bacillati</taxon>
        <taxon>Actinomycetota</taxon>
        <taxon>Actinomycetes</taxon>
        <taxon>Micromonosporales</taxon>
        <taxon>Micromonosporaceae</taxon>
        <taxon>Natronosporangium</taxon>
    </lineage>
</organism>
<dbReference type="InterPro" id="IPR045730">
    <property type="entry name" value="DUF6084"/>
</dbReference>
<accession>A0A895YJB7</accession>
<dbReference type="RefSeq" id="WP_239678335.1">
    <property type="nucleotide sequence ID" value="NZ_CP070499.1"/>
</dbReference>
<gene>
    <name evidence="1" type="ORF">JQS43_07465</name>
</gene>
<evidence type="ECO:0000313" key="2">
    <source>
        <dbReference type="Proteomes" id="UP000662857"/>
    </source>
</evidence>
<proteinExistence type="predicted"/>
<dbReference type="KEGG" id="nhy:JQS43_07465"/>
<dbReference type="AlphaFoldDB" id="A0A895YJB7"/>
<keyword evidence="2" id="KW-1185">Reference proteome</keyword>
<reference evidence="1" key="1">
    <citation type="submission" date="2021-02" db="EMBL/GenBank/DDBJ databases">
        <title>Natrosporangium hydrolyticum gen. nov., sp. nov, a haloalkaliphilic actinobacterium from a soda solonchak soil.</title>
        <authorList>
            <person name="Sorokin D.Y."/>
            <person name="Khijniak T.V."/>
            <person name="Zakharycheva A.P."/>
            <person name="Boueva O.V."/>
            <person name="Ariskina E.V."/>
            <person name="Hahnke R.L."/>
            <person name="Bunk B."/>
            <person name="Sproer C."/>
            <person name="Schumann P."/>
            <person name="Evtushenko L.I."/>
            <person name="Kublanov I.V."/>
        </authorList>
    </citation>
    <scope>NUCLEOTIDE SEQUENCE</scope>
    <source>
        <strain evidence="1">DSM 106523</strain>
    </source>
</reference>
<evidence type="ECO:0000313" key="1">
    <source>
        <dbReference type="EMBL" id="QSB16132.1"/>
    </source>
</evidence>
<name>A0A895YJB7_9ACTN</name>
<dbReference type="Proteomes" id="UP000662857">
    <property type="component" value="Chromosome"/>
</dbReference>
<dbReference type="EMBL" id="CP070499">
    <property type="protein sequence ID" value="QSB16132.1"/>
    <property type="molecule type" value="Genomic_DNA"/>
</dbReference>